<organism evidence="10">
    <name type="scientific">Graphocephala atropunctata</name>
    <dbReference type="NCBI Taxonomy" id="36148"/>
    <lineage>
        <taxon>Eukaryota</taxon>
        <taxon>Metazoa</taxon>
        <taxon>Ecdysozoa</taxon>
        <taxon>Arthropoda</taxon>
        <taxon>Hexapoda</taxon>
        <taxon>Insecta</taxon>
        <taxon>Pterygota</taxon>
        <taxon>Neoptera</taxon>
        <taxon>Paraneoptera</taxon>
        <taxon>Hemiptera</taxon>
        <taxon>Auchenorrhyncha</taxon>
        <taxon>Membracoidea</taxon>
        <taxon>Cicadellidae</taxon>
        <taxon>Cicadellinae</taxon>
        <taxon>Cicadellini</taxon>
        <taxon>Graphocephala</taxon>
    </lineage>
</organism>
<comment type="similarity">
    <text evidence="2 8">Belongs to the Wnt family.</text>
</comment>
<dbReference type="GO" id="GO:0005109">
    <property type="term" value="F:frizzled binding"/>
    <property type="evidence" value="ECO:0007669"/>
    <property type="project" value="TreeGrafter"/>
</dbReference>
<evidence type="ECO:0000256" key="2">
    <source>
        <dbReference type="ARBA" id="ARBA00005683"/>
    </source>
</evidence>
<dbReference type="GO" id="GO:0060070">
    <property type="term" value="P:canonical Wnt signaling pathway"/>
    <property type="evidence" value="ECO:0007669"/>
    <property type="project" value="TreeGrafter"/>
</dbReference>
<dbReference type="PANTHER" id="PTHR12027">
    <property type="entry name" value="WNT RELATED"/>
    <property type="match status" value="1"/>
</dbReference>
<dbReference type="GO" id="GO:0005615">
    <property type="term" value="C:extracellular space"/>
    <property type="evidence" value="ECO:0007669"/>
    <property type="project" value="TreeGrafter"/>
</dbReference>
<dbReference type="EMBL" id="GEBQ01009045">
    <property type="protein sequence ID" value="JAT30932.1"/>
    <property type="molecule type" value="Transcribed_RNA"/>
</dbReference>
<keyword evidence="6 8" id="KW-0879">Wnt signaling pathway</keyword>
<evidence type="ECO:0000256" key="8">
    <source>
        <dbReference type="RuleBase" id="RU003500"/>
    </source>
</evidence>
<dbReference type="AlphaFoldDB" id="A0A1B6M4T0"/>
<evidence type="ECO:0000256" key="6">
    <source>
        <dbReference type="ARBA" id="ARBA00022687"/>
    </source>
</evidence>
<evidence type="ECO:0000256" key="1">
    <source>
        <dbReference type="ARBA" id="ARBA00004498"/>
    </source>
</evidence>
<sequence length="284" mass="32293">HHRPLLAIFLISWCHAYNDSLLHQTLSSVFILPAVEHSCNVLPSVGQQTQCLQRPGLQKVLTSARQLASDTCKKIFQYEAWDCPTPNSTAFNIDDRETAFLHALYTATLVYKITEACRSDDKVLTHCGSTDVYPWSALCPNSDNVDYSVQFTLSFLDITEADPHQSDIRQHNALMGIKEVKLSLIEECSVGGIMCCHKRLKPLRDIVDALKDFYHSAIHLPQPPEYIRPQFLKQYNDSLVYISESAQTCGTPGRECLFPEHCQDICCGQKFQSIVHRQDWRCRC</sequence>
<feature type="signal peptide" evidence="9">
    <location>
        <begin position="1"/>
        <end position="16"/>
    </location>
</feature>
<comment type="subcellular location">
    <subcellularLocation>
        <location evidence="1 8">Secreted</location>
        <location evidence="1 8">Extracellular space</location>
        <location evidence="1 8">Extracellular matrix</location>
    </subcellularLocation>
</comment>
<evidence type="ECO:0000256" key="4">
    <source>
        <dbReference type="ARBA" id="ARBA00022525"/>
    </source>
</evidence>
<dbReference type="PANTHER" id="PTHR12027:SF97">
    <property type="entry name" value="PROTEIN WNT-4"/>
    <property type="match status" value="1"/>
</dbReference>
<dbReference type="Pfam" id="PF00110">
    <property type="entry name" value="wnt"/>
    <property type="match status" value="1"/>
</dbReference>
<proteinExistence type="inferred from homology"/>
<dbReference type="SMART" id="SM00097">
    <property type="entry name" value="WNT1"/>
    <property type="match status" value="1"/>
</dbReference>
<feature type="non-terminal residue" evidence="10">
    <location>
        <position position="284"/>
    </location>
</feature>
<reference evidence="10" key="1">
    <citation type="submission" date="2015-11" db="EMBL/GenBank/DDBJ databases">
        <title>De novo transcriptome assembly of four potential Pierce s Disease insect vectors from Arizona vineyards.</title>
        <authorList>
            <person name="Tassone E.E."/>
        </authorList>
    </citation>
    <scope>NUCLEOTIDE SEQUENCE</scope>
</reference>
<keyword evidence="3 8" id="KW-0217">Developmental protein</keyword>
<name>A0A1B6M4T0_9HEMI</name>
<feature type="non-terminal residue" evidence="10">
    <location>
        <position position="1"/>
    </location>
</feature>
<dbReference type="GO" id="GO:0030182">
    <property type="term" value="P:neuron differentiation"/>
    <property type="evidence" value="ECO:0007669"/>
    <property type="project" value="TreeGrafter"/>
</dbReference>
<evidence type="ECO:0000256" key="7">
    <source>
        <dbReference type="ARBA" id="ARBA00023157"/>
    </source>
</evidence>
<dbReference type="GO" id="GO:0045165">
    <property type="term" value="P:cell fate commitment"/>
    <property type="evidence" value="ECO:0007669"/>
    <property type="project" value="TreeGrafter"/>
</dbReference>
<evidence type="ECO:0000256" key="5">
    <source>
        <dbReference type="ARBA" id="ARBA00022530"/>
    </source>
</evidence>
<dbReference type="InterPro" id="IPR005817">
    <property type="entry name" value="Wnt"/>
</dbReference>
<comment type="function">
    <text evidence="8">Ligand for members of the frizzled family of seven transmembrane receptors.</text>
</comment>
<feature type="chain" id="PRO_5008587911" description="Protein Wnt" evidence="9">
    <location>
        <begin position="17"/>
        <end position="284"/>
    </location>
</feature>
<protein>
    <recommendedName>
        <fullName evidence="8">Protein Wnt</fullName>
    </recommendedName>
</protein>
<dbReference type="GO" id="GO:0005125">
    <property type="term" value="F:cytokine activity"/>
    <property type="evidence" value="ECO:0007669"/>
    <property type="project" value="TreeGrafter"/>
</dbReference>
<evidence type="ECO:0000256" key="9">
    <source>
        <dbReference type="SAM" id="SignalP"/>
    </source>
</evidence>
<accession>A0A1B6M4T0</accession>
<keyword evidence="9" id="KW-0732">Signal</keyword>
<keyword evidence="7" id="KW-1015">Disulfide bond</keyword>
<keyword evidence="4" id="KW-0964">Secreted</keyword>
<keyword evidence="5" id="KW-0272">Extracellular matrix</keyword>
<evidence type="ECO:0000256" key="3">
    <source>
        <dbReference type="ARBA" id="ARBA00022473"/>
    </source>
</evidence>
<gene>
    <name evidence="10" type="ORF">g.51002</name>
</gene>
<evidence type="ECO:0000313" key="10">
    <source>
        <dbReference type="EMBL" id="JAT30932.1"/>
    </source>
</evidence>